<evidence type="ECO:0000313" key="2">
    <source>
        <dbReference type="EMBL" id="BAT89773.1"/>
    </source>
</evidence>
<feature type="region of interest" description="Disordered" evidence="1">
    <location>
        <begin position="1"/>
        <end position="29"/>
    </location>
</feature>
<name>A0A0S3SAF6_PHAAN</name>
<dbReference type="EMBL" id="AP015039">
    <property type="protein sequence ID" value="BAT89773.1"/>
    <property type="molecule type" value="Genomic_DNA"/>
</dbReference>
<dbReference type="Proteomes" id="UP000291084">
    <property type="component" value="Chromosome 6"/>
</dbReference>
<keyword evidence="3" id="KW-1185">Reference proteome</keyword>
<reference evidence="2 3" key="1">
    <citation type="journal article" date="2015" name="Sci. Rep.">
        <title>The power of single molecule real-time sequencing technology in the de novo assembly of a eukaryotic genome.</title>
        <authorList>
            <person name="Sakai H."/>
            <person name="Naito K."/>
            <person name="Ogiso-Tanaka E."/>
            <person name="Takahashi Y."/>
            <person name="Iseki K."/>
            <person name="Muto C."/>
            <person name="Satou K."/>
            <person name="Teruya K."/>
            <person name="Shiroma A."/>
            <person name="Shimoji M."/>
            <person name="Hirano T."/>
            <person name="Itoh T."/>
            <person name="Kaga A."/>
            <person name="Tomooka N."/>
        </authorList>
    </citation>
    <scope>NUCLEOTIDE SEQUENCE [LARGE SCALE GENOMIC DNA]</scope>
    <source>
        <strain evidence="3">cv. Shumari</strain>
    </source>
</reference>
<evidence type="ECO:0000313" key="3">
    <source>
        <dbReference type="Proteomes" id="UP000291084"/>
    </source>
</evidence>
<evidence type="ECO:0000256" key="1">
    <source>
        <dbReference type="SAM" id="MobiDB-lite"/>
    </source>
</evidence>
<protein>
    <submittedName>
        <fullName evidence="2">Uncharacterized protein</fullName>
    </submittedName>
</protein>
<proteinExistence type="predicted"/>
<dbReference type="AlphaFoldDB" id="A0A0S3SAF6"/>
<gene>
    <name evidence="2" type="primary">Vigan.06G082900</name>
    <name evidence="2" type="ORF">VIGAN_06082900</name>
</gene>
<organism evidence="2 3">
    <name type="scientific">Vigna angularis var. angularis</name>
    <dbReference type="NCBI Taxonomy" id="157739"/>
    <lineage>
        <taxon>Eukaryota</taxon>
        <taxon>Viridiplantae</taxon>
        <taxon>Streptophyta</taxon>
        <taxon>Embryophyta</taxon>
        <taxon>Tracheophyta</taxon>
        <taxon>Spermatophyta</taxon>
        <taxon>Magnoliopsida</taxon>
        <taxon>eudicotyledons</taxon>
        <taxon>Gunneridae</taxon>
        <taxon>Pentapetalae</taxon>
        <taxon>rosids</taxon>
        <taxon>fabids</taxon>
        <taxon>Fabales</taxon>
        <taxon>Fabaceae</taxon>
        <taxon>Papilionoideae</taxon>
        <taxon>50 kb inversion clade</taxon>
        <taxon>NPAAA clade</taxon>
        <taxon>indigoferoid/millettioid clade</taxon>
        <taxon>Phaseoleae</taxon>
        <taxon>Vigna</taxon>
    </lineage>
</organism>
<feature type="region of interest" description="Disordered" evidence="1">
    <location>
        <begin position="50"/>
        <end position="70"/>
    </location>
</feature>
<sequence>MSGKDAPKLAALSTVQPSPSPAAKEKGVSVRRSITWSNLHCSAVGPTITRSTQQLEGREFPPCNGNGWIPVEKREESGEEAVMRAYTTVPAANQEGLYV</sequence>
<accession>A0A0S3SAF6</accession>